<accession>A0A7D3XFS2</accession>
<name>A0A7D3XFS2_9BACT</name>
<evidence type="ECO:0000313" key="3">
    <source>
        <dbReference type="EMBL" id="QKG81047.1"/>
    </source>
</evidence>
<evidence type="ECO:0000259" key="2">
    <source>
        <dbReference type="Pfam" id="PF00582"/>
    </source>
</evidence>
<dbReference type="PANTHER" id="PTHR46268">
    <property type="entry name" value="STRESS RESPONSE PROTEIN NHAX"/>
    <property type="match status" value="1"/>
</dbReference>
<gene>
    <name evidence="3" type="ORF">FHG85_12485</name>
</gene>
<evidence type="ECO:0000256" key="1">
    <source>
        <dbReference type="ARBA" id="ARBA00008791"/>
    </source>
</evidence>
<dbReference type="Proteomes" id="UP000500961">
    <property type="component" value="Chromosome"/>
</dbReference>
<dbReference type="Gene3D" id="3.40.50.12370">
    <property type="match status" value="1"/>
</dbReference>
<reference evidence="3 4" key="1">
    <citation type="submission" date="2019-07" db="EMBL/GenBank/DDBJ databases">
        <title>Thalassofilum flectens gen. nov., sp. nov., a novel moderate thermophilic anaerobe from a shallow sea hot spring in Kunashir Island (Russia), representing a new family in the order Bacteroidales, and proposal of Thalassofilacea fam. nov.</title>
        <authorList>
            <person name="Kochetkova T.V."/>
            <person name="Podosokorskaya O.A."/>
            <person name="Novikov A."/>
            <person name="Elcheninov A.G."/>
            <person name="Toshchakov S.V."/>
            <person name="Kublanov I.V."/>
        </authorList>
    </citation>
    <scope>NUCLEOTIDE SEQUENCE [LARGE SCALE GENOMIC DNA]</scope>
    <source>
        <strain evidence="3 4">38-H</strain>
    </source>
</reference>
<dbReference type="SUPFAM" id="SSF52402">
    <property type="entry name" value="Adenine nucleotide alpha hydrolases-like"/>
    <property type="match status" value="2"/>
</dbReference>
<dbReference type="CDD" id="cd00293">
    <property type="entry name" value="USP-like"/>
    <property type="match status" value="1"/>
</dbReference>
<organism evidence="3 4">
    <name type="scientific">Tenuifilum thalassicum</name>
    <dbReference type="NCBI Taxonomy" id="2590900"/>
    <lineage>
        <taxon>Bacteria</taxon>
        <taxon>Pseudomonadati</taxon>
        <taxon>Bacteroidota</taxon>
        <taxon>Bacteroidia</taxon>
        <taxon>Bacteroidales</taxon>
        <taxon>Tenuifilaceae</taxon>
        <taxon>Tenuifilum</taxon>
    </lineage>
</organism>
<dbReference type="RefSeq" id="WP_173076418.1">
    <property type="nucleotide sequence ID" value="NZ_CP041345.1"/>
</dbReference>
<proteinExistence type="inferred from homology"/>
<feature type="domain" description="UspA" evidence="2">
    <location>
        <begin position="5"/>
        <end position="99"/>
    </location>
</feature>
<comment type="similarity">
    <text evidence="1">Belongs to the universal stress protein A family.</text>
</comment>
<evidence type="ECO:0000313" key="4">
    <source>
        <dbReference type="Proteomes" id="UP000500961"/>
    </source>
</evidence>
<dbReference type="PANTHER" id="PTHR46268:SF6">
    <property type="entry name" value="UNIVERSAL STRESS PROTEIN UP12"/>
    <property type="match status" value="1"/>
</dbReference>
<protein>
    <recommendedName>
        <fullName evidence="2">UspA domain-containing protein</fullName>
    </recommendedName>
</protein>
<dbReference type="InterPro" id="IPR006016">
    <property type="entry name" value="UspA"/>
</dbReference>
<keyword evidence="4" id="KW-1185">Reference proteome</keyword>
<sequence>MNKTKTILVPTDFTDVAWYALQHAIRVSDVVKEPIVILHLVTDDKELEAAEESMSQVVNSVKEKYNLIPKSIIKKGNYLTDIAKTADELDASMIIMGSSTVKEMDENKVSWVLKLITSCKVPFITIQEPPVNKRYDDIVFPVDFTLQNREKHEWIPYFSDYYLSRFHIIKPNTSDPEQMAKIDLNLASAKKFLEEKGAKFIEYTVPGVKKYEEEVLDMAVNIRADLIVIMTTPTDKNGEFIVEPGEQYILANAGHIPVMSINPR</sequence>
<dbReference type="KEGG" id="ttz:FHG85_12485"/>
<dbReference type="EMBL" id="CP041345">
    <property type="protein sequence ID" value="QKG81047.1"/>
    <property type="molecule type" value="Genomic_DNA"/>
</dbReference>
<dbReference type="AlphaFoldDB" id="A0A7D3XFS2"/>
<dbReference type="Pfam" id="PF00582">
    <property type="entry name" value="Usp"/>
    <property type="match status" value="1"/>
</dbReference>